<dbReference type="AlphaFoldDB" id="A0A319BZL5"/>
<proteinExistence type="predicted"/>
<dbReference type="PANTHER" id="PTHR43439">
    <property type="entry name" value="PHENYLACETATE-COENZYME A LIGASE"/>
    <property type="match status" value="1"/>
</dbReference>
<accession>A0A319BZL5</accession>
<keyword evidence="2" id="KW-0597">Phosphoprotein</keyword>
<sequence>MPLGQIAGPVGSPAGVWPRRDWFPSLLDSSQAIGYLPDSLGAQDTLNWIPVNILAELVADLALTEEMGEETTSYYHFVNLHPAKWGHIAPSVIAGLQRECRMTSLSGWVRRLEDHAARAANSGNQSSPGVKLIEFYKPLQGPPLELEICHTQEVNHRLESISPVNEEWMRIWLEQWASH</sequence>
<evidence type="ECO:0000313" key="3">
    <source>
        <dbReference type="EMBL" id="PYH78215.1"/>
    </source>
</evidence>
<evidence type="ECO:0000256" key="2">
    <source>
        <dbReference type="ARBA" id="ARBA00022553"/>
    </source>
</evidence>
<keyword evidence="4" id="KW-1185">Reference proteome</keyword>
<dbReference type="GeneID" id="37142230"/>
<dbReference type="Gene3D" id="3.40.50.720">
    <property type="entry name" value="NAD(P)-binding Rossmann-like Domain"/>
    <property type="match status" value="1"/>
</dbReference>
<dbReference type="STRING" id="1448315.A0A319BZL5"/>
<keyword evidence="1" id="KW-0596">Phosphopantetheine</keyword>
<gene>
    <name evidence="3" type="ORF">BO82DRAFT_405410</name>
</gene>
<protein>
    <submittedName>
        <fullName evidence="3">Uncharacterized protein</fullName>
    </submittedName>
</protein>
<dbReference type="OrthoDB" id="4506143at2759"/>
<evidence type="ECO:0000256" key="1">
    <source>
        <dbReference type="ARBA" id="ARBA00022450"/>
    </source>
</evidence>
<organism evidence="3 4">
    <name type="scientific">Aspergillus uvarum CBS 121591</name>
    <dbReference type="NCBI Taxonomy" id="1448315"/>
    <lineage>
        <taxon>Eukaryota</taxon>
        <taxon>Fungi</taxon>
        <taxon>Dikarya</taxon>
        <taxon>Ascomycota</taxon>
        <taxon>Pezizomycotina</taxon>
        <taxon>Eurotiomycetes</taxon>
        <taxon>Eurotiomycetidae</taxon>
        <taxon>Eurotiales</taxon>
        <taxon>Aspergillaceae</taxon>
        <taxon>Aspergillus</taxon>
        <taxon>Aspergillus subgen. Circumdati</taxon>
    </lineage>
</organism>
<name>A0A319BZL5_9EURO</name>
<evidence type="ECO:0000313" key="4">
    <source>
        <dbReference type="Proteomes" id="UP000248340"/>
    </source>
</evidence>
<reference evidence="3 4" key="1">
    <citation type="submission" date="2016-12" db="EMBL/GenBank/DDBJ databases">
        <title>The genomes of Aspergillus section Nigri reveals drivers in fungal speciation.</title>
        <authorList>
            <consortium name="DOE Joint Genome Institute"/>
            <person name="Vesth T.C."/>
            <person name="Nybo J."/>
            <person name="Theobald S."/>
            <person name="Brandl J."/>
            <person name="Frisvad J.C."/>
            <person name="Nielsen K.F."/>
            <person name="Lyhne E.K."/>
            <person name="Kogle M.E."/>
            <person name="Kuo A."/>
            <person name="Riley R."/>
            <person name="Clum A."/>
            <person name="Nolan M."/>
            <person name="Lipzen A."/>
            <person name="Salamov A."/>
            <person name="Henrissat B."/>
            <person name="Wiebenga A."/>
            <person name="De Vries R.P."/>
            <person name="Grigoriev I.V."/>
            <person name="Mortensen U.H."/>
            <person name="Andersen M.R."/>
            <person name="Baker S.E."/>
        </authorList>
    </citation>
    <scope>NUCLEOTIDE SEQUENCE [LARGE SCALE GENOMIC DNA]</scope>
    <source>
        <strain evidence="3 4">CBS 121591</strain>
    </source>
</reference>
<dbReference type="RefSeq" id="XP_025488415.1">
    <property type="nucleotide sequence ID" value="XM_025639488.1"/>
</dbReference>
<dbReference type="EMBL" id="KZ821731">
    <property type="protein sequence ID" value="PYH78215.1"/>
    <property type="molecule type" value="Genomic_DNA"/>
</dbReference>
<dbReference type="Proteomes" id="UP000248340">
    <property type="component" value="Unassembled WGS sequence"/>
</dbReference>
<dbReference type="InterPro" id="IPR051414">
    <property type="entry name" value="Adenylate-forming_Reductase"/>
</dbReference>
<dbReference type="VEuPathDB" id="FungiDB:BO82DRAFT_405410"/>
<dbReference type="PANTHER" id="PTHR43439:SF2">
    <property type="entry name" value="ENZYME, PUTATIVE (JCVI)-RELATED"/>
    <property type="match status" value="1"/>
</dbReference>